<dbReference type="Pfam" id="PF00643">
    <property type="entry name" value="zf-B_box"/>
    <property type="match status" value="1"/>
</dbReference>
<keyword evidence="1" id="KW-0479">Metal-binding</keyword>
<evidence type="ECO:0000256" key="1">
    <source>
        <dbReference type="ARBA" id="ARBA00022723"/>
    </source>
</evidence>
<dbReference type="PANTHER" id="PTHR25462">
    <property type="entry name" value="BONUS, ISOFORM C-RELATED"/>
    <property type="match status" value="1"/>
</dbReference>
<comment type="caution">
    <text evidence="7">The sequence shown here is derived from an EMBL/GenBank/DDBJ whole genome shotgun (WGS) entry which is preliminary data.</text>
</comment>
<name>A0AAW1D881_9HEMI</name>
<reference evidence="7 8" key="1">
    <citation type="submission" date="2022-12" db="EMBL/GenBank/DDBJ databases">
        <title>Chromosome-level genome assembly of true bugs.</title>
        <authorList>
            <person name="Ma L."/>
            <person name="Li H."/>
        </authorList>
    </citation>
    <scope>NUCLEOTIDE SEQUENCE [LARGE SCALE GENOMIC DNA]</scope>
    <source>
        <strain evidence="7">Lab_2022b</strain>
    </source>
</reference>
<feature type="domain" description="RING-type" evidence="5">
    <location>
        <begin position="12"/>
        <end position="63"/>
    </location>
</feature>
<keyword evidence="8" id="KW-1185">Reference proteome</keyword>
<dbReference type="Proteomes" id="UP001461498">
    <property type="component" value="Unassembled WGS sequence"/>
</dbReference>
<feature type="domain" description="B box-type" evidence="6">
    <location>
        <begin position="120"/>
        <end position="167"/>
    </location>
</feature>
<dbReference type="PROSITE" id="PS50089">
    <property type="entry name" value="ZF_RING_2"/>
    <property type="match status" value="1"/>
</dbReference>
<evidence type="ECO:0000256" key="3">
    <source>
        <dbReference type="ARBA" id="ARBA00022833"/>
    </source>
</evidence>
<organism evidence="7 8">
    <name type="scientific">Rhynocoris fuscipes</name>
    <dbReference type="NCBI Taxonomy" id="488301"/>
    <lineage>
        <taxon>Eukaryota</taxon>
        <taxon>Metazoa</taxon>
        <taxon>Ecdysozoa</taxon>
        <taxon>Arthropoda</taxon>
        <taxon>Hexapoda</taxon>
        <taxon>Insecta</taxon>
        <taxon>Pterygota</taxon>
        <taxon>Neoptera</taxon>
        <taxon>Paraneoptera</taxon>
        <taxon>Hemiptera</taxon>
        <taxon>Heteroptera</taxon>
        <taxon>Panheteroptera</taxon>
        <taxon>Cimicomorpha</taxon>
        <taxon>Reduviidae</taxon>
        <taxon>Harpactorinae</taxon>
        <taxon>Harpactorini</taxon>
        <taxon>Rhynocoris</taxon>
    </lineage>
</organism>
<dbReference type="GO" id="GO:0008270">
    <property type="term" value="F:zinc ion binding"/>
    <property type="evidence" value="ECO:0007669"/>
    <property type="project" value="UniProtKB-KW"/>
</dbReference>
<dbReference type="PROSITE" id="PS50119">
    <property type="entry name" value="ZF_BBOX"/>
    <property type="match status" value="2"/>
</dbReference>
<evidence type="ECO:0000256" key="2">
    <source>
        <dbReference type="ARBA" id="ARBA00022771"/>
    </source>
</evidence>
<dbReference type="InterPro" id="IPR000315">
    <property type="entry name" value="Znf_B-box"/>
</dbReference>
<keyword evidence="2 4" id="KW-0863">Zinc-finger</keyword>
<protein>
    <submittedName>
        <fullName evidence="7">Uncharacterized protein</fullName>
    </submittedName>
</protein>
<dbReference type="PANTHER" id="PTHR25462:SF296">
    <property type="entry name" value="MEIOTIC P26, ISOFORM F"/>
    <property type="match status" value="1"/>
</dbReference>
<dbReference type="Pfam" id="PF22586">
    <property type="entry name" value="ANCHR-like_BBOX"/>
    <property type="match status" value="1"/>
</dbReference>
<dbReference type="InterPro" id="IPR001841">
    <property type="entry name" value="Znf_RING"/>
</dbReference>
<evidence type="ECO:0000313" key="8">
    <source>
        <dbReference type="Proteomes" id="UP001461498"/>
    </source>
</evidence>
<accession>A0AAW1D881</accession>
<dbReference type="SUPFAM" id="SSF57845">
    <property type="entry name" value="B-box zinc-binding domain"/>
    <property type="match status" value="1"/>
</dbReference>
<dbReference type="InterPro" id="IPR047153">
    <property type="entry name" value="TRIM45/56/19-like"/>
</dbReference>
<dbReference type="Gene3D" id="3.30.160.60">
    <property type="entry name" value="Classic Zinc Finger"/>
    <property type="match status" value="1"/>
</dbReference>
<dbReference type="InterPro" id="IPR013083">
    <property type="entry name" value="Znf_RING/FYVE/PHD"/>
</dbReference>
<evidence type="ECO:0000313" key="7">
    <source>
        <dbReference type="EMBL" id="KAK9504774.1"/>
    </source>
</evidence>
<dbReference type="EMBL" id="JAPXFL010000006">
    <property type="protein sequence ID" value="KAK9504774.1"/>
    <property type="molecule type" value="Genomic_DNA"/>
</dbReference>
<gene>
    <name evidence="7" type="ORF">O3M35_008963</name>
</gene>
<evidence type="ECO:0000256" key="4">
    <source>
        <dbReference type="PROSITE-ProRule" id="PRU00024"/>
    </source>
</evidence>
<feature type="domain" description="B box-type" evidence="6">
    <location>
        <begin position="179"/>
        <end position="220"/>
    </location>
</feature>
<dbReference type="SMART" id="SM00336">
    <property type="entry name" value="BBOX"/>
    <property type="match status" value="2"/>
</dbReference>
<dbReference type="Gene3D" id="3.30.40.10">
    <property type="entry name" value="Zinc/RING finger domain, C3HC4 (zinc finger)"/>
    <property type="match status" value="1"/>
</dbReference>
<evidence type="ECO:0000259" key="5">
    <source>
        <dbReference type="PROSITE" id="PS50089"/>
    </source>
</evidence>
<keyword evidence="3" id="KW-0862">Zinc</keyword>
<dbReference type="CDD" id="cd19757">
    <property type="entry name" value="Bbox1"/>
    <property type="match status" value="1"/>
</dbReference>
<sequence length="232" mass="26135">MDNITNLKLPNCSICSLPFSLDGFMSNNTIRIPLLLHCAHAACENCIICNLRGKNFITCLVCKKVSSINTSCEDSDILSQFPIDNTLCGLCYNKANSISIQSDTHIGFIKPVNKKKDISKTTELCHECQDNRAEVLCNQCTAPYCQTCFKKVHLSARTLRDHTSTGLNESVNNSSCEDVRNIQCKEHETHNLEFYCEQCDETICSRCLLASHNGHQVKELLQKVNIYNYSLR</sequence>
<proteinExistence type="predicted"/>
<evidence type="ECO:0000259" key="6">
    <source>
        <dbReference type="PROSITE" id="PS50119"/>
    </source>
</evidence>
<dbReference type="AlphaFoldDB" id="A0AAW1D881"/>